<gene>
    <name evidence="3" type="ORF">GCM10023353_26770</name>
</gene>
<keyword evidence="1" id="KW-0812">Transmembrane</keyword>
<keyword evidence="1" id="KW-1133">Transmembrane helix</keyword>
<evidence type="ECO:0000259" key="2">
    <source>
        <dbReference type="Pfam" id="PF04536"/>
    </source>
</evidence>
<keyword evidence="1" id="KW-0472">Membrane</keyword>
<dbReference type="InterPro" id="IPR007621">
    <property type="entry name" value="TPM_dom"/>
</dbReference>
<proteinExistence type="predicted"/>
<sequence>MRPAHPHTVGPVPCAPTTGLSRTAAASAPAPRRAFASAAVLAVAFLLACTALLTLPATAEAEAPFRLPQQITDHAGALGDRAGDVQNAVDDLFAQHHVQLWVVYTGSFDGMDGEQWARQTAAASGLGSDTMLLAVDTGDGAFGFTGSVTGLSDAQLSSVMNDDIVPKLREHDWAGAAIAGAGGLSSALDGPSSAPLIVGVVILVLIIGGALVWVQLRKRRRRRAEAAAARDTDLTDPRNLAGLSTEALDQRSRELLVETDNALRTSSEELRVATEEFGTRATEPFRSALTAAQRALSAAFGIRQRLDDAIPESPDQRRSMLTDMLVHTGRANAALNEQVAAFDAMRDLVITAPARLDALTERLIALKARLPRARSTFADLQARFAASALAAIEPNITIAEQQADFADEGLEAARAAVSGPGGDPTDAVRGIRTAERALDQAGTLLDAIDSAESDIRHAVAAMTATLADAQQGADAARSLSVSGAVRVEANRVRLDDARARVEAALADAQQHKESDPLSTYEAVVEADAALDTVYAQTTDRVQENRRARALVDQTMDSARARLDAAENFITPRRGGIGPEPRTRLSEAHRHFDEARRLRDTDPQAAQREAHAAAALAQQALGLAQRDFTHWSGPGGFGGYGGYGGGYRGRRSSGAGAMLGGILIGSILGGGRGGGFGGGFGGGGFDGGGGGFGGGGGGFSGGGRF</sequence>
<reference evidence="4" key="1">
    <citation type="journal article" date="2019" name="Int. J. Syst. Evol. Microbiol.">
        <title>The Global Catalogue of Microorganisms (GCM) 10K type strain sequencing project: providing services to taxonomists for standard genome sequencing and annotation.</title>
        <authorList>
            <consortium name="The Broad Institute Genomics Platform"/>
            <consortium name="The Broad Institute Genome Sequencing Center for Infectious Disease"/>
            <person name="Wu L."/>
            <person name="Ma J."/>
        </authorList>
    </citation>
    <scope>NUCLEOTIDE SEQUENCE [LARGE SCALE GENOMIC DNA]</scope>
    <source>
        <strain evidence="4">JCM 18542</strain>
    </source>
</reference>
<feature type="domain" description="TPM" evidence="2">
    <location>
        <begin position="71"/>
        <end position="184"/>
    </location>
</feature>
<evidence type="ECO:0000256" key="1">
    <source>
        <dbReference type="SAM" id="Phobius"/>
    </source>
</evidence>
<name>A0ABP9CZW0_9ACTN</name>
<dbReference type="Pfam" id="PF04536">
    <property type="entry name" value="TPM_phosphatase"/>
    <property type="match status" value="1"/>
</dbReference>
<keyword evidence="4" id="KW-1185">Reference proteome</keyword>
<dbReference type="RefSeq" id="WP_200175679.1">
    <property type="nucleotide sequence ID" value="NZ_BAABKQ010000001.1"/>
</dbReference>
<dbReference type="EMBL" id="BAABKQ010000001">
    <property type="protein sequence ID" value="GAA4818343.1"/>
    <property type="molecule type" value="Genomic_DNA"/>
</dbReference>
<dbReference type="Gene3D" id="3.10.310.50">
    <property type="match status" value="1"/>
</dbReference>
<accession>A0ABP9CZW0</accession>
<dbReference type="Proteomes" id="UP001500839">
    <property type="component" value="Unassembled WGS sequence"/>
</dbReference>
<feature type="transmembrane region" description="Helical" evidence="1">
    <location>
        <begin position="194"/>
        <end position="214"/>
    </location>
</feature>
<evidence type="ECO:0000313" key="4">
    <source>
        <dbReference type="Proteomes" id="UP001500839"/>
    </source>
</evidence>
<protein>
    <submittedName>
        <fullName evidence="3">TPM domain-containing protein</fullName>
    </submittedName>
</protein>
<feature type="transmembrane region" description="Helical" evidence="1">
    <location>
        <begin position="34"/>
        <end position="55"/>
    </location>
</feature>
<organism evidence="3 4">
    <name type="scientific">Tomitella cavernea</name>
    <dbReference type="NCBI Taxonomy" id="1387982"/>
    <lineage>
        <taxon>Bacteria</taxon>
        <taxon>Bacillati</taxon>
        <taxon>Actinomycetota</taxon>
        <taxon>Actinomycetes</taxon>
        <taxon>Mycobacteriales</taxon>
        <taxon>Tomitella</taxon>
    </lineage>
</organism>
<comment type="caution">
    <text evidence="3">The sequence shown here is derived from an EMBL/GenBank/DDBJ whole genome shotgun (WGS) entry which is preliminary data.</text>
</comment>
<evidence type="ECO:0000313" key="3">
    <source>
        <dbReference type="EMBL" id="GAA4818343.1"/>
    </source>
</evidence>